<dbReference type="EMBL" id="GL996499">
    <property type="protein sequence ID" value="EGW35126.1"/>
    <property type="molecule type" value="Genomic_DNA"/>
</dbReference>
<evidence type="ECO:0000313" key="5">
    <source>
        <dbReference type="EMBL" id="EGW35126.1"/>
    </source>
</evidence>
<dbReference type="FunCoup" id="G3AFY7">
    <property type="interactions" value="165"/>
</dbReference>
<dbReference type="STRING" id="619300.G3AFY7"/>
<comment type="subcellular location">
    <subcellularLocation>
        <location evidence="1">Nucleus</location>
    </subcellularLocation>
</comment>
<evidence type="ECO:0000313" key="6">
    <source>
        <dbReference type="Proteomes" id="UP000000709"/>
    </source>
</evidence>
<keyword evidence="3" id="KW-0539">Nucleus</keyword>
<evidence type="ECO:0008006" key="7">
    <source>
        <dbReference type="Google" id="ProtNLM"/>
    </source>
</evidence>
<dbReference type="KEGG" id="spaa:SPAPADRAFT_132508"/>
<dbReference type="AlphaFoldDB" id="G3AFY7"/>
<dbReference type="OrthoDB" id="4078000at2759"/>
<feature type="coiled-coil region" evidence="4">
    <location>
        <begin position="71"/>
        <end position="134"/>
    </location>
</feature>
<sequence>MSSSDFGDSDDDDELLQALIQGRAEIQGHQVIPTQANVPTQTQQGLRTTAVATTGNGNSSAGINDDIQTKLYRADGEISILRMQLQQLQQQKQQEVIKLNDSYTALKRNNEEQIVALKQAVSKLEDEKKFLHNELVIASASKKRKVNNQFDVTTSIVPATTNESVKAASLVSAPAPATATVPAPAPSTPKPRIIKPSNDAALFSDQIWNYCILGSTRTSLSYLSKICTDFDLELTQHNFKLLRRTPISSSIMELLMSRKSLRLDQLIQEFVTVLLEIIDNLLNRQKSKSCLAVPFLLSLVHCSITFRPVAVSVELIGHIVIHVSNIAKDLSYLVSEGSDLPLGLEDEFMNYHDVPNHVSILQKFIFVCCMDILEKAITLSSMYEAQYIRNTWNLFPLELFNLCLPQNPERFKNTAQVNLVYNMVEMLLGSITDDTFAFNNSELNGVIISSLLKVCLIELPIRENFMVYGLNRIVGNNYDLKKIDSMVPIDHDCLNNYVVVAPQPIPYELLETPGELQYELSANHQFHLLTLSVKVSELLHSLIVTQETIDFLYNREHFKSMIRIVAFEQDYIMRSPRSKYIYLRIQLVSNFVKIINYLTQQEGKDMTELIFPETMHELFVVLSRIAFGSDSSTTAEGQQLLFKVREKGYYNQVVFNETCESRARELNHLTDIIPNGKYLADLQTDFANGLEFPYESDAIECAREILNKFVTHEEADNLYFNMNCEHDSLTFDEMELVE</sequence>
<reference evidence="5 6" key="1">
    <citation type="journal article" date="2011" name="Proc. Natl. Acad. Sci. U.S.A.">
        <title>Comparative genomics of xylose-fermenting fungi for enhanced biofuel production.</title>
        <authorList>
            <person name="Wohlbach D.J."/>
            <person name="Kuo A."/>
            <person name="Sato T.K."/>
            <person name="Potts K.M."/>
            <person name="Salamov A.A."/>
            <person name="LaButti K.M."/>
            <person name="Sun H."/>
            <person name="Clum A."/>
            <person name="Pangilinan J.L."/>
            <person name="Lindquist E.A."/>
            <person name="Lucas S."/>
            <person name="Lapidus A."/>
            <person name="Jin M."/>
            <person name="Gunawan C."/>
            <person name="Balan V."/>
            <person name="Dale B.E."/>
            <person name="Jeffries T.W."/>
            <person name="Zinkel R."/>
            <person name="Barry K.W."/>
            <person name="Grigoriev I.V."/>
            <person name="Gasch A.P."/>
        </authorList>
    </citation>
    <scope>NUCLEOTIDE SEQUENCE [LARGE SCALE GENOMIC DNA]</scope>
    <source>
        <strain evidence="6">NRRL Y-27907 / 11-Y1</strain>
    </source>
</reference>
<name>G3AFY7_SPAPN</name>
<gene>
    <name evidence="5" type="ORF">SPAPADRAFT_132508</name>
</gene>
<keyword evidence="6" id="KW-1185">Reference proteome</keyword>
<dbReference type="Proteomes" id="UP000000709">
    <property type="component" value="Unassembled WGS sequence"/>
</dbReference>
<dbReference type="InParanoid" id="G3AFY7"/>
<protein>
    <recommendedName>
        <fullName evidence="7">DNA damage checkpoint protein LCD1</fullName>
    </recommendedName>
</protein>
<dbReference type="eggNOG" id="ENOG502QQI0">
    <property type="taxonomic scope" value="Eukaryota"/>
</dbReference>
<keyword evidence="2" id="KW-0227">DNA damage</keyword>
<accession>G3AFY7</accession>
<dbReference type="GeneID" id="18869664"/>
<dbReference type="Pfam" id="PF09798">
    <property type="entry name" value="LCD1"/>
    <property type="match status" value="1"/>
</dbReference>
<dbReference type="RefSeq" id="XP_007372538.1">
    <property type="nucleotide sequence ID" value="XM_007372476.1"/>
</dbReference>
<organism evidence="6">
    <name type="scientific">Spathaspora passalidarum (strain NRRL Y-27907 / 11-Y1)</name>
    <dbReference type="NCBI Taxonomy" id="619300"/>
    <lineage>
        <taxon>Eukaryota</taxon>
        <taxon>Fungi</taxon>
        <taxon>Dikarya</taxon>
        <taxon>Ascomycota</taxon>
        <taxon>Saccharomycotina</taxon>
        <taxon>Pichiomycetes</taxon>
        <taxon>Debaryomycetaceae</taxon>
        <taxon>Spathaspora</taxon>
    </lineage>
</organism>
<dbReference type="GO" id="GO:0005634">
    <property type="term" value="C:nucleus"/>
    <property type="evidence" value="ECO:0007669"/>
    <property type="project" value="UniProtKB-SubCell"/>
</dbReference>
<dbReference type="InterPro" id="IPR018622">
    <property type="entry name" value="DNA_damage_chkpnt_Lcd1"/>
</dbReference>
<dbReference type="OMA" id="IFQYELI"/>
<keyword evidence="4" id="KW-0175">Coiled coil</keyword>
<evidence type="ECO:0000256" key="4">
    <source>
        <dbReference type="SAM" id="Coils"/>
    </source>
</evidence>
<evidence type="ECO:0000256" key="3">
    <source>
        <dbReference type="ARBA" id="ARBA00023242"/>
    </source>
</evidence>
<evidence type="ECO:0000256" key="1">
    <source>
        <dbReference type="ARBA" id="ARBA00004123"/>
    </source>
</evidence>
<evidence type="ECO:0000256" key="2">
    <source>
        <dbReference type="ARBA" id="ARBA00022763"/>
    </source>
</evidence>
<dbReference type="HOGENOM" id="CLU_402302_0_0_1"/>
<proteinExistence type="predicted"/>
<dbReference type="GO" id="GO:0000077">
    <property type="term" value="P:DNA damage checkpoint signaling"/>
    <property type="evidence" value="ECO:0007669"/>
    <property type="project" value="InterPro"/>
</dbReference>